<gene>
    <name evidence="1" type="ORF">KI387_028289</name>
</gene>
<accession>A0AA38FZB6</accession>
<dbReference type="EMBL" id="JAHRHJ020000006">
    <property type="protein sequence ID" value="KAH9313254.1"/>
    <property type="molecule type" value="Genomic_DNA"/>
</dbReference>
<feature type="non-terminal residue" evidence="1">
    <location>
        <position position="54"/>
    </location>
</feature>
<name>A0AA38FZB6_TAXCH</name>
<reference evidence="1 2" key="1">
    <citation type="journal article" date="2021" name="Nat. Plants">
        <title>The Taxus genome provides insights into paclitaxel biosynthesis.</title>
        <authorList>
            <person name="Xiong X."/>
            <person name="Gou J."/>
            <person name="Liao Q."/>
            <person name="Li Y."/>
            <person name="Zhou Q."/>
            <person name="Bi G."/>
            <person name="Li C."/>
            <person name="Du R."/>
            <person name="Wang X."/>
            <person name="Sun T."/>
            <person name="Guo L."/>
            <person name="Liang H."/>
            <person name="Lu P."/>
            <person name="Wu Y."/>
            <person name="Zhang Z."/>
            <person name="Ro D.K."/>
            <person name="Shang Y."/>
            <person name="Huang S."/>
            <person name="Yan J."/>
        </authorList>
    </citation>
    <scope>NUCLEOTIDE SEQUENCE [LARGE SCALE GENOMIC DNA]</scope>
    <source>
        <strain evidence="1">Ta-2019</strain>
    </source>
</reference>
<organism evidence="1 2">
    <name type="scientific">Taxus chinensis</name>
    <name type="common">Chinese yew</name>
    <name type="synonym">Taxus wallichiana var. chinensis</name>
    <dbReference type="NCBI Taxonomy" id="29808"/>
    <lineage>
        <taxon>Eukaryota</taxon>
        <taxon>Viridiplantae</taxon>
        <taxon>Streptophyta</taxon>
        <taxon>Embryophyta</taxon>
        <taxon>Tracheophyta</taxon>
        <taxon>Spermatophyta</taxon>
        <taxon>Pinopsida</taxon>
        <taxon>Pinidae</taxon>
        <taxon>Conifers II</taxon>
        <taxon>Cupressales</taxon>
        <taxon>Taxaceae</taxon>
        <taxon>Taxus</taxon>
    </lineage>
</organism>
<sequence>APCLGALPFAASSNTSLRYQLGSFCQEDSDSPPSSLYQMQAEIVGGSPAYYLSR</sequence>
<keyword evidence="2" id="KW-1185">Reference proteome</keyword>
<feature type="non-terminal residue" evidence="1">
    <location>
        <position position="1"/>
    </location>
</feature>
<evidence type="ECO:0000313" key="1">
    <source>
        <dbReference type="EMBL" id="KAH9313254.1"/>
    </source>
</evidence>
<dbReference type="Proteomes" id="UP000824469">
    <property type="component" value="Unassembled WGS sequence"/>
</dbReference>
<protein>
    <submittedName>
        <fullName evidence="1">Uncharacterized protein</fullName>
    </submittedName>
</protein>
<dbReference type="AlphaFoldDB" id="A0AA38FZB6"/>
<comment type="caution">
    <text evidence="1">The sequence shown here is derived from an EMBL/GenBank/DDBJ whole genome shotgun (WGS) entry which is preliminary data.</text>
</comment>
<proteinExistence type="predicted"/>
<evidence type="ECO:0000313" key="2">
    <source>
        <dbReference type="Proteomes" id="UP000824469"/>
    </source>
</evidence>